<dbReference type="AlphaFoldDB" id="A0A450YLW3"/>
<sequence length="46" mass="5017">MKKIRKMLLATLAMIAPMLVITGAASMVPHDGIGQLFHGVPAWWDV</sequence>
<reference evidence="2" key="1">
    <citation type="submission" date="2019-02" db="EMBL/GenBank/DDBJ databases">
        <authorList>
            <person name="Gruber-Vodicka R. H."/>
            <person name="Seah K. B. B."/>
        </authorList>
    </citation>
    <scope>NUCLEOTIDE SEQUENCE</scope>
    <source>
        <strain evidence="3">BECK_BZ123</strain>
        <strain evidence="2">BECK_BZ125</strain>
    </source>
</reference>
<feature type="chain" id="PRO_5036113551" evidence="1">
    <location>
        <begin position="27"/>
        <end position="46"/>
    </location>
</feature>
<dbReference type="EMBL" id="CAADFS010000160">
    <property type="protein sequence ID" value="VFK52245.1"/>
    <property type="molecule type" value="Genomic_DNA"/>
</dbReference>
<protein>
    <submittedName>
        <fullName evidence="2">Uncharacterized protein</fullName>
    </submittedName>
</protein>
<feature type="signal peptide" evidence="1">
    <location>
        <begin position="1"/>
        <end position="26"/>
    </location>
</feature>
<keyword evidence="1" id="KW-0732">Signal</keyword>
<evidence type="ECO:0000256" key="1">
    <source>
        <dbReference type="SAM" id="SignalP"/>
    </source>
</evidence>
<name>A0A450YLW3_9GAMM</name>
<dbReference type="EMBL" id="CAADFT010000019">
    <property type="protein sequence ID" value="VFK42544.1"/>
    <property type="molecule type" value="Genomic_DNA"/>
</dbReference>
<proteinExistence type="predicted"/>
<accession>A0A450YLW3</accession>
<evidence type="ECO:0000313" key="3">
    <source>
        <dbReference type="EMBL" id="VFK52245.1"/>
    </source>
</evidence>
<evidence type="ECO:0000313" key="2">
    <source>
        <dbReference type="EMBL" id="VFK42544.1"/>
    </source>
</evidence>
<organism evidence="2">
    <name type="scientific">Candidatus Kentrum sp. TC</name>
    <dbReference type="NCBI Taxonomy" id="2126339"/>
    <lineage>
        <taxon>Bacteria</taxon>
        <taxon>Pseudomonadati</taxon>
        <taxon>Pseudomonadota</taxon>
        <taxon>Gammaproteobacteria</taxon>
        <taxon>Candidatus Kentrum</taxon>
    </lineage>
</organism>
<gene>
    <name evidence="3" type="ORF">BECKTC1821D_GA0114238_11606</name>
    <name evidence="2" type="ORF">BECKTC1821E_GA0114239_101941</name>
</gene>